<dbReference type="InterPro" id="IPR019885">
    <property type="entry name" value="Tscrpt_reg_HTH_AsnC-type_CS"/>
</dbReference>
<dbReference type="SUPFAM" id="SSF54909">
    <property type="entry name" value="Dimeric alpha+beta barrel"/>
    <property type="match status" value="1"/>
</dbReference>
<dbReference type="EMBL" id="FOHO01000002">
    <property type="protein sequence ID" value="SES98997.1"/>
    <property type="molecule type" value="Genomic_DNA"/>
</dbReference>
<dbReference type="Pfam" id="PF01037">
    <property type="entry name" value="AsnC_trans_reg"/>
    <property type="match status" value="1"/>
</dbReference>
<dbReference type="SMART" id="SM00344">
    <property type="entry name" value="HTH_ASNC"/>
    <property type="match status" value="1"/>
</dbReference>
<keyword evidence="2" id="KW-0238">DNA-binding</keyword>
<dbReference type="InterPro" id="IPR036390">
    <property type="entry name" value="WH_DNA-bd_sf"/>
</dbReference>
<gene>
    <name evidence="5" type="ORF">SAMN04489858_102391</name>
</gene>
<dbReference type="InterPro" id="IPR011991">
    <property type="entry name" value="ArsR-like_HTH"/>
</dbReference>
<keyword evidence="6" id="KW-1185">Reference proteome</keyword>
<dbReference type="CDD" id="cd00090">
    <property type="entry name" value="HTH_ARSR"/>
    <property type="match status" value="1"/>
</dbReference>
<evidence type="ECO:0000256" key="2">
    <source>
        <dbReference type="ARBA" id="ARBA00023125"/>
    </source>
</evidence>
<name>A0A1I0AXP0_9RHOB</name>
<dbReference type="SUPFAM" id="SSF46785">
    <property type="entry name" value="Winged helix' DNA-binding domain"/>
    <property type="match status" value="1"/>
</dbReference>
<sequence length="158" mass="18208">MNEQTHQIDEIDHRILAALQQDGTLSQRALAERVNLSQNACWRRLQKLTQAGILKGNRAVIDADRAGLHLTVFVMIRTRHHDDAWARHFRARVDSIPEITELHRIGGEWDYMAKLVTTSMAGYDRCYKALIADMDLERVTGVFSMETIFEARPLRLPR</sequence>
<reference evidence="5 6" key="1">
    <citation type="submission" date="2016-10" db="EMBL/GenBank/DDBJ databases">
        <authorList>
            <person name="de Groot N.N."/>
        </authorList>
    </citation>
    <scope>NUCLEOTIDE SEQUENCE [LARGE SCALE GENOMIC DNA]</scope>
    <source>
        <strain evidence="5 6">DSM 17862</strain>
    </source>
</reference>
<dbReference type="InterPro" id="IPR036388">
    <property type="entry name" value="WH-like_DNA-bd_sf"/>
</dbReference>
<dbReference type="PROSITE" id="PS50956">
    <property type="entry name" value="HTH_ASNC_2"/>
    <property type="match status" value="1"/>
</dbReference>
<organism evidence="5 6">
    <name type="scientific">Paracoccus homiensis</name>
    <dbReference type="NCBI Taxonomy" id="364199"/>
    <lineage>
        <taxon>Bacteria</taxon>
        <taxon>Pseudomonadati</taxon>
        <taxon>Pseudomonadota</taxon>
        <taxon>Alphaproteobacteria</taxon>
        <taxon>Rhodobacterales</taxon>
        <taxon>Paracoccaceae</taxon>
        <taxon>Paracoccus</taxon>
    </lineage>
</organism>
<feature type="domain" description="HTH asnC-type" evidence="4">
    <location>
        <begin position="8"/>
        <end position="69"/>
    </location>
</feature>
<dbReference type="Gene3D" id="3.30.70.920">
    <property type="match status" value="1"/>
</dbReference>
<accession>A0A1I0AXP0</accession>
<keyword evidence="3" id="KW-0804">Transcription</keyword>
<dbReference type="PRINTS" id="PR00033">
    <property type="entry name" value="HTHASNC"/>
</dbReference>
<dbReference type="RefSeq" id="WP_090732733.1">
    <property type="nucleotide sequence ID" value="NZ_CP177219.1"/>
</dbReference>
<dbReference type="InterPro" id="IPR019887">
    <property type="entry name" value="Tscrpt_reg_AsnC/Lrp_C"/>
</dbReference>
<dbReference type="Proteomes" id="UP000199180">
    <property type="component" value="Unassembled WGS sequence"/>
</dbReference>
<dbReference type="InterPro" id="IPR011008">
    <property type="entry name" value="Dimeric_a/b-barrel"/>
</dbReference>
<dbReference type="Gene3D" id="1.10.10.10">
    <property type="entry name" value="Winged helix-like DNA-binding domain superfamily/Winged helix DNA-binding domain"/>
    <property type="match status" value="1"/>
</dbReference>
<dbReference type="PANTHER" id="PTHR30154:SF17">
    <property type="entry name" value="DNA-BINDING TRANSCRIPTIONAL ACTIVATOR DECR"/>
    <property type="match status" value="1"/>
</dbReference>
<proteinExistence type="predicted"/>
<dbReference type="GO" id="GO:0043200">
    <property type="term" value="P:response to amino acid"/>
    <property type="evidence" value="ECO:0007669"/>
    <property type="project" value="TreeGrafter"/>
</dbReference>
<evidence type="ECO:0000259" key="4">
    <source>
        <dbReference type="PROSITE" id="PS50956"/>
    </source>
</evidence>
<evidence type="ECO:0000313" key="5">
    <source>
        <dbReference type="EMBL" id="SES98997.1"/>
    </source>
</evidence>
<keyword evidence="1" id="KW-0805">Transcription regulation</keyword>
<dbReference type="PANTHER" id="PTHR30154">
    <property type="entry name" value="LEUCINE-RESPONSIVE REGULATORY PROTEIN"/>
    <property type="match status" value="1"/>
</dbReference>
<evidence type="ECO:0000256" key="3">
    <source>
        <dbReference type="ARBA" id="ARBA00023163"/>
    </source>
</evidence>
<dbReference type="STRING" id="364199.SAMN04489858_102391"/>
<dbReference type="GO" id="GO:0005829">
    <property type="term" value="C:cytosol"/>
    <property type="evidence" value="ECO:0007669"/>
    <property type="project" value="TreeGrafter"/>
</dbReference>
<dbReference type="InterPro" id="IPR000485">
    <property type="entry name" value="AsnC-type_HTH_dom"/>
</dbReference>
<protein>
    <submittedName>
        <fullName evidence="5">Lrp/AsnC family transcriptional regulator</fullName>
    </submittedName>
</protein>
<dbReference type="GO" id="GO:0043565">
    <property type="term" value="F:sequence-specific DNA binding"/>
    <property type="evidence" value="ECO:0007669"/>
    <property type="project" value="InterPro"/>
</dbReference>
<dbReference type="InterPro" id="IPR019888">
    <property type="entry name" value="Tscrpt_reg_AsnC-like"/>
</dbReference>
<dbReference type="GO" id="GO:0006355">
    <property type="term" value="P:regulation of DNA-templated transcription"/>
    <property type="evidence" value="ECO:0007669"/>
    <property type="project" value="UniProtKB-ARBA"/>
</dbReference>
<dbReference type="Pfam" id="PF13412">
    <property type="entry name" value="HTH_24"/>
    <property type="match status" value="1"/>
</dbReference>
<dbReference type="PROSITE" id="PS00519">
    <property type="entry name" value="HTH_ASNC_1"/>
    <property type="match status" value="1"/>
</dbReference>
<evidence type="ECO:0000313" key="6">
    <source>
        <dbReference type="Proteomes" id="UP000199180"/>
    </source>
</evidence>
<dbReference type="AlphaFoldDB" id="A0A1I0AXP0"/>
<dbReference type="OrthoDB" id="7847328at2"/>
<evidence type="ECO:0000256" key="1">
    <source>
        <dbReference type="ARBA" id="ARBA00023015"/>
    </source>
</evidence>